<keyword evidence="4" id="KW-1185">Reference proteome</keyword>
<comment type="similarity">
    <text evidence="1">Belongs to the HAM1 NTPase family.</text>
</comment>
<dbReference type="RefSeq" id="WP_092478827.1">
    <property type="nucleotide sequence ID" value="NZ_FOHN01000031.1"/>
</dbReference>
<dbReference type="GO" id="GO:0009143">
    <property type="term" value="P:nucleoside triphosphate catabolic process"/>
    <property type="evidence" value="ECO:0007669"/>
    <property type="project" value="InterPro"/>
</dbReference>
<protein>
    <submittedName>
        <fullName evidence="3">XTP/dITP diphosphohydrolase</fullName>
    </submittedName>
</protein>
<organism evidence="3 4">
    <name type="scientific">[Clostridium] polysaccharolyticum</name>
    <dbReference type="NCBI Taxonomy" id="29364"/>
    <lineage>
        <taxon>Bacteria</taxon>
        <taxon>Bacillati</taxon>
        <taxon>Bacillota</taxon>
        <taxon>Clostridia</taxon>
        <taxon>Lachnospirales</taxon>
        <taxon>Lachnospiraceae</taxon>
    </lineage>
</organism>
<dbReference type="Proteomes" id="UP000199800">
    <property type="component" value="Unassembled WGS sequence"/>
</dbReference>
<dbReference type="Gene3D" id="3.90.950.10">
    <property type="match status" value="1"/>
</dbReference>
<dbReference type="Pfam" id="PF01725">
    <property type="entry name" value="Ham1p_like"/>
    <property type="match status" value="1"/>
</dbReference>
<dbReference type="InterPro" id="IPR029001">
    <property type="entry name" value="ITPase-like_fam"/>
</dbReference>
<accession>A0A1I0FIR3</accession>
<dbReference type="InterPro" id="IPR002637">
    <property type="entry name" value="RdgB/HAM1"/>
</dbReference>
<dbReference type="STRING" id="29364.SAMN04487772_13128"/>
<sequence>MGETVRKNMLCFVSSNSKKLEEVETLFTQHNMEVACVPYKINEIQCLEMKDIVADKVKKAFYELKRPVFVEQTGLYIEEFGRLPGGLTEIMWESLGAEKFCGFFGRRKNVNAKAVTVVGYCDGKSVMMYETTIDGRIASKPEGDRDYQWDCIFIPTGQKETVAVLQEKKLWGSIRHKALALFIAEYVRNVRGGRR</sequence>
<dbReference type="GO" id="GO:0005737">
    <property type="term" value="C:cytoplasm"/>
    <property type="evidence" value="ECO:0007669"/>
    <property type="project" value="TreeGrafter"/>
</dbReference>
<gene>
    <name evidence="3" type="ORF">SAMN04487772_13128</name>
</gene>
<name>A0A1I0FIR3_9FIRM</name>
<dbReference type="PANTHER" id="PTHR11067">
    <property type="entry name" value="INOSINE TRIPHOSPHATE PYROPHOSPHATASE/HAM1 PROTEIN"/>
    <property type="match status" value="1"/>
</dbReference>
<dbReference type="PANTHER" id="PTHR11067:SF9">
    <property type="entry name" value="INOSINE TRIPHOSPHATE PYROPHOSPHATASE"/>
    <property type="match status" value="1"/>
</dbReference>
<dbReference type="GO" id="GO:0047429">
    <property type="term" value="F:nucleoside triphosphate diphosphatase activity"/>
    <property type="evidence" value="ECO:0007669"/>
    <property type="project" value="InterPro"/>
</dbReference>
<reference evidence="3 4" key="1">
    <citation type="submission" date="2016-10" db="EMBL/GenBank/DDBJ databases">
        <authorList>
            <person name="de Groot N.N."/>
        </authorList>
    </citation>
    <scope>NUCLEOTIDE SEQUENCE [LARGE SCALE GENOMIC DNA]</scope>
    <source>
        <strain evidence="3 4">DSM 1801</strain>
    </source>
</reference>
<proteinExistence type="inferred from homology"/>
<dbReference type="AlphaFoldDB" id="A0A1I0FIR3"/>
<dbReference type="EMBL" id="FOHN01000031">
    <property type="protein sequence ID" value="SET57115.1"/>
    <property type="molecule type" value="Genomic_DNA"/>
</dbReference>
<evidence type="ECO:0000256" key="1">
    <source>
        <dbReference type="ARBA" id="ARBA00008023"/>
    </source>
</evidence>
<dbReference type="SUPFAM" id="SSF52972">
    <property type="entry name" value="ITPase-like"/>
    <property type="match status" value="1"/>
</dbReference>
<keyword evidence="2 3" id="KW-0378">Hydrolase</keyword>
<dbReference type="OrthoDB" id="9795331at2"/>
<evidence type="ECO:0000313" key="3">
    <source>
        <dbReference type="EMBL" id="SET57115.1"/>
    </source>
</evidence>
<evidence type="ECO:0000313" key="4">
    <source>
        <dbReference type="Proteomes" id="UP000199800"/>
    </source>
</evidence>
<evidence type="ECO:0000256" key="2">
    <source>
        <dbReference type="ARBA" id="ARBA00022801"/>
    </source>
</evidence>